<comment type="caution">
    <text evidence="1">The sequence shown here is derived from an EMBL/GenBank/DDBJ whole genome shotgun (WGS) entry which is preliminary data.</text>
</comment>
<dbReference type="EMBL" id="JNVL01000028">
    <property type="protein sequence ID" value="KER05766.1"/>
    <property type="molecule type" value="Genomic_DNA"/>
</dbReference>
<dbReference type="Proteomes" id="UP000028027">
    <property type="component" value="Unassembled WGS sequence"/>
</dbReference>
<organism evidence="1 2">
    <name type="scientific">Marine Group I thaumarchaeote SCGC AAA799-E16</name>
    <dbReference type="NCBI Taxonomy" id="1502292"/>
    <lineage>
        <taxon>Archaea</taxon>
        <taxon>Nitrososphaerota</taxon>
        <taxon>Marine Group I</taxon>
    </lineage>
</organism>
<evidence type="ECO:0000313" key="2">
    <source>
        <dbReference type="Proteomes" id="UP000028027"/>
    </source>
</evidence>
<keyword evidence="2" id="KW-1185">Reference proteome</keyword>
<gene>
    <name evidence="1" type="ORF">AAA799E16_01554</name>
</gene>
<reference evidence="1 2" key="1">
    <citation type="submission" date="2014-06" db="EMBL/GenBank/DDBJ databases">
        <authorList>
            <person name="Ngugi D.K."/>
            <person name="Blom J."/>
            <person name="Alam I."/>
            <person name="Rashid M."/>
            <person name="Ba Alawi W."/>
            <person name="Zhang G."/>
            <person name="Hikmawan T."/>
            <person name="Guan Y."/>
            <person name="Antunes A."/>
            <person name="Siam R."/>
            <person name="Eldorry H."/>
            <person name="Bajic V."/>
            <person name="Stingl U."/>
        </authorList>
    </citation>
    <scope>NUCLEOTIDE SEQUENCE [LARGE SCALE GENOMIC DNA]</scope>
    <source>
        <strain evidence="1">SCGC AAA799-E16</strain>
    </source>
</reference>
<accession>A0A081S4B3</accession>
<proteinExistence type="predicted"/>
<name>A0A081S4B3_9ARCH</name>
<protein>
    <submittedName>
        <fullName evidence="1">Uncharacterized protein</fullName>
    </submittedName>
</protein>
<evidence type="ECO:0000313" key="1">
    <source>
        <dbReference type="EMBL" id="KER05766.1"/>
    </source>
</evidence>
<dbReference type="AlphaFoldDB" id="A0A081S4B3"/>
<sequence length="117" mass="13664">MSKDTDDTRLQCCNRKCPRKKEEEPSFILHTYHIEEHDYQIDEDGNVGEYITEGEYEGRATGVIHSIRCEYCDGIVTVPQSWMNKNPAMWDPNLHIHWAISQNSKIPKNVAKGEWKQ</sequence>